<evidence type="ECO:0000256" key="2">
    <source>
        <dbReference type="ARBA" id="ARBA00022840"/>
    </source>
</evidence>
<dbReference type="SUPFAM" id="SSF52540">
    <property type="entry name" value="P-loop containing nucleoside triphosphate hydrolases"/>
    <property type="match status" value="1"/>
</dbReference>
<dbReference type="InterPro" id="IPR003593">
    <property type="entry name" value="AAA+_ATPase"/>
</dbReference>
<dbReference type="CDD" id="cd00009">
    <property type="entry name" value="AAA"/>
    <property type="match status" value="1"/>
</dbReference>
<dbReference type="PANTHER" id="PTHR20953:SF3">
    <property type="entry name" value="P-LOOP CONTAINING NUCLEOSIDE TRIPHOSPHATE HYDROLASES SUPERFAMILY PROTEIN"/>
    <property type="match status" value="1"/>
</dbReference>
<evidence type="ECO:0000259" key="3">
    <source>
        <dbReference type="SMART" id="SM00382"/>
    </source>
</evidence>
<dbReference type="EMBL" id="FNID01000017">
    <property type="protein sequence ID" value="SDN36145.1"/>
    <property type="molecule type" value="Genomic_DNA"/>
</dbReference>
<dbReference type="InterPro" id="IPR027417">
    <property type="entry name" value="P-loop_NTPase"/>
</dbReference>
<evidence type="ECO:0000313" key="5">
    <source>
        <dbReference type="Proteomes" id="UP000199182"/>
    </source>
</evidence>
<proteinExistence type="predicted"/>
<dbReference type="Proteomes" id="UP000199182">
    <property type="component" value="Unassembled WGS sequence"/>
</dbReference>
<keyword evidence="1" id="KW-0547">Nucleotide-binding</keyword>
<dbReference type="Pfam" id="PF19568">
    <property type="entry name" value="Spore_III_AA"/>
    <property type="match status" value="1"/>
</dbReference>
<name>A0A1H0ARZ0_9FIRM</name>
<dbReference type="AlphaFoldDB" id="A0A1H0ARZ0"/>
<dbReference type="Gene3D" id="3.40.50.300">
    <property type="entry name" value="P-loop containing nucleotide triphosphate hydrolases"/>
    <property type="match status" value="1"/>
</dbReference>
<dbReference type="STRING" id="258515.SAMN05192585_11720"/>
<reference evidence="4 5" key="1">
    <citation type="submission" date="2016-10" db="EMBL/GenBank/DDBJ databases">
        <authorList>
            <person name="de Groot N.N."/>
        </authorList>
    </citation>
    <scope>NUCLEOTIDE SEQUENCE [LARGE SCALE GENOMIC DNA]</scope>
    <source>
        <strain evidence="4 5">CGMCC 1.5012</strain>
    </source>
</reference>
<dbReference type="SMART" id="SM00382">
    <property type="entry name" value="AAA"/>
    <property type="match status" value="1"/>
</dbReference>
<dbReference type="InterPro" id="IPR045735">
    <property type="entry name" value="Spore_III_AA_AAA+_ATPase"/>
</dbReference>
<organism evidence="4 5">
    <name type="scientific">Acetanaerobacterium elongatum</name>
    <dbReference type="NCBI Taxonomy" id="258515"/>
    <lineage>
        <taxon>Bacteria</taxon>
        <taxon>Bacillati</taxon>
        <taxon>Bacillota</taxon>
        <taxon>Clostridia</taxon>
        <taxon>Eubacteriales</taxon>
        <taxon>Oscillospiraceae</taxon>
        <taxon>Acetanaerobacterium</taxon>
    </lineage>
</organism>
<evidence type="ECO:0000256" key="1">
    <source>
        <dbReference type="ARBA" id="ARBA00022741"/>
    </source>
</evidence>
<protein>
    <submittedName>
        <fullName evidence="4">Stage III sporulation protein AA</fullName>
    </submittedName>
</protein>
<sequence>MEPMSSLQRVDDAAGLLAPHLSRYIYELSDDKKGQVREIRLRCGKPLAVNLTDKDLFFQQDGSLSSICTLKSVVVTKEDVSECFKKLCGYSVYSHQNEIASGFLTVKNGHRAGICGTAVIENGKVVGLRDISSLNIRVAREIFGAADEIMNRIMTNKTSSVLICGAPASGKTTVLRDLARQLSLRNTRVAVVDERGELAATYCGQAGNNLGPRCDVLDGYPKGKGMMIAIKCLAPDVIICDEIGTEEEANAIHTGLNCGVCVIASAHAYDSTELYHKKQIMRLIALGAFEYIVFLKNVGTPGRVQEVIKAGEIIAQGSRSHLYRNNLFGGRDIYVPQAY</sequence>
<keyword evidence="5" id="KW-1185">Reference proteome</keyword>
<dbReference type="PANTHER" id="PTHR20953">
    <property type="entry name" value="KINASE-RELATED"/>
    <property type="match status" value="1"/>
</dbReference>
<feature type="domain" description="AAA+ ATPase" evidence="3">
    <location>
        <begin position="157"/>
        <end position="299"/>
    </location>
</feature>
<evidence type="ECO:0000313" key="4">
    <source>
        <dbReference type="EMBL" id="SDN36145.1"/>
    </source>
</evidence>
<dbReference type="GO" id="GO:0005524">
    <property type="term" value="F:ATP binding"/>
    <property type="evidence" value="ECO:0007669"/>
    <property type="project" value="UniProtKB-KW"/>
</dbReference>
<gene>
    <name evidence="4" type="ORF">SAMN05192585_11720</name>
</gene>
<keyword evidence="2" id="KW-0067">ATP-binding</keyword>
<accession>A0A1H0ARZ0</accession>